<dbReference type="Gene3D" id="3.90.470.20">
    <property type="entry name" value="4'-phosphopantetheinyl transferase domain"/>
    <property type="match status" value="1"/>
</dbReference>
<dbReference type="SUPFAM" id="SSF56214">
    <property type="entry name" value="4'-phosphopantetheinyl transferase"/>
    <property type="match status" value="1"/>
</dbReference>
<dbReference type="InterPro" id="IPR037143">
    <property type="entry name" value="4-PPantetheinyl_Trfase_dom_sf"/>
</dbReference>
<evidence type="ECO:0000256" key="1">
    <source>
        <dbReference type="ARBA" id="ARBA00022679"/>
    </source>
</evidence>
<evidence type="ECO:0000313" key="6">
    <source>
        <dbReference type="Proteomes" id="UP001303601"/>
    </source>
</evidence>
<dbReference type="RefSeq" id="WP_140031327.1">
    <property type="nucleotide sequence ID" value="NZ_AP027305.1"/>
</dbReference>
<gene>
    <name evidence="5" type="ORF">R9B83_02440</name>
</gene>
<dbReference type="GO" id="GO:0016740">
    <property type="term" value="F:transferase activity"/>
    <property type="evidence" value="ECO:0007669"/>
    <property type="project" value="UniProtKB-KW"/>
</dbReference>
<keyword evidence="1 5" id="KW-0808">Transferase</keyword>
<dbReference type="NCBIfam" id="TIGR00556">
    <property type="entry name" value="pantethn_trn"/>
    <property type="match status" value="1"/>
</dbReference>
<dbReference type="EMBL" id="CP137845">
    <property type="protein sequence ID" value="WPB53826.1"/>
    <property type="molecule type" value="Genomic_DNA"/>
</dbReference>
<accession>A0ABZ0PA98</accession>
<evidence type="ECO:0000256" key="2">
    <source>
        <dbReference type="ARBA" id="ARBA00022723"/>
    </source>
</evidence>
<evidence type="ECO:0000259" key="4">
    <source>
        <dbReference type="Pfam" id="PF01648"/>
    </source>
</evidence>
<evidence type="ECO:0000313" key="5">
    <source>
        <dbReference type="EMBL" id="WPB53826.1"/>
    </source>
</evidence>
<feature type="domain" description="4'-phosphopantetheinyl transferase" evidence="4">
    <location>
        <begin position="2"/>
        <end position="88"/>
    </location>
</feature>
<dbReference type="InterPro" id="IPR004568">
    <property type="entry name" value="Ppantetheine-prot_Trfase_dom"/>
</dbReference>
<sequence length="100" mass="11759">MIGIDLVSISRFKNISKRAIRKILHPNEINEYIGLSEERKTIYIASRWAIKEALFKVDNQFIFFNKIEILKSQHGKYLFKDFEISTSNEDNLIIAIVLKK</sequence>
<keyword evidence="3" id="KW-0460">Magnesium</keyword>
<dbReference type="InterPro" id="IPR008278">
    <property type="entry name" value="4-PPantetheinyl_Trfase_dom"/>
</dbReference>
<reference evidence="5" key="1">
    <citation type="submission" date="2023-11" db="EMBL/GenBank/DDBJ databases">
        <title>Completed genome sequence of Mycoplasma equirhinis type strain M432/72.</title>
        <authorList>
            <person name="Spergser J."/>
        </authorList>
    </citation>
    <scope>NUCLEOTIDE SEQUENCE [LARGE SCALE GENOMIC DNA]</scope>
    <source>
        <strain evidence="5">M432/72</strain>
    </source>
</reference>
<keyword evidence="6" id="KW-1185">Reference proteome</keyword>
<dbReference type="Pfam" id="PF01648">
    <property type="entry name" value="ACPS"/>
    <property type="match status" value="1"/>
</dbReference>
<protein>
    <submittedName>
        <fullName evidence="5">4'-phosphopantetheinyl transferase superfamily protein</fullName>
    </submittedName>
</protein>
<organism evidence="5 6">
    <name type="scientific">Metamycoplasma equirhinis</name>
    <dbReference type="NCBI Taxonomy" id="92402"/>
    <lineage>
        <taxon>Bacteria</taxon>
        <taxon>Bacillati</taxon>
        <taxon>Mycoplasmatota</taxon>
        <taxon>Mycoplasmoidales</taxon>
        <taxon>Metamycoplasmataceae</taxon>
        <taxon>Metamycoplasma</taxon>
    </lineage>
</organism>
<proteinExistence type="predicted"/>
<name>A0ABZ0PA98_9BACT</name>
<dbReference type="GeneID" id="94493733"/>
<keyword evidence="2" id="KW-0479">Metal-binding</keyword>
<dbReference type="Proteomes" id="UP001303601">
    <property type="component" value="Chromosome"/>
</dbReference>
<evidence type="ECO:0000256" key="3">
    <source>
        <dbReference type="ARBA" id="ARBA00022842"/>
    </source>
</evidence>